<proteinExistence type="predicted"/>
<keyword evidence="2" id="KW-1185">Reference proteome</keyword>
<evidence type="ECO:0000313" key="2">
    <source>
        <dbReference type="Proteomes" id="UP001499878"/>
    </source>
</evidence>
<organism evidence="1 2">
    <name type="scientific">Streptomyces thinghirensis</name>
    <dbReference type="NCBI Taxonomy" id="551547"/>
    <lineage>
        <taxon>Bacteria</taxon>
        <taxon>Bacillati</taxon>
        <taxon>Actinomycetota</taxon>
        <taxon>Actinomycetes</taxon>
        <taxon>Kitasatosporales</taxon>
        <taxon>Streptomycetaceae</taxon>
        <taxon>Streptomyces</taxon>
    </lineage>
</organism>
<dbReference type="Proteomes" id="UP001499878">
    <property type="component" value="Unassembled WGS sequence"/>
</dbReference>
<gene>
    <name evidence="1" type="ORF">GCM10023323_08030</name>
</gene>
<sequence>MTPSEARYGTAAAAAEKGNSGCNCSRYVARGATGAVEAVGIAGTAGSGRSGVMETYVPASPPFVSSAPPRAYARVASFERWEAAEAPDGEARWRRTER</sequence>
<accession>A0ABP9SZH5</accession>
<protein>
    <submittedName>
        <fullName evidence="1">Uncharacterized protein</fullName>
    </submittedName>
</protein>
<dbReference type="EMBL" id="BAABJR010000002">
    <property type="protein sequence ID" value="GAA5204570.1"/>
    <property type="molecule type" value="Genomic_DNA"/>
</dbReference>
<evidence type="ECO:0000313" key="1">
    <source>
        <dbReference type="EMBL" id="GAA5204570.1"/>
    </source>
</evidence>
<reference evidence="2" key="1">
    <citation type="journal article" date="2019" name="Int. J. Syst. Evol. Microbiol.">
        <title>The Global Catalogue of Microorganisms (GCM) 10K type strain sequencing project: providing services to taxonomists for standard genome sequencing and annotation.</title>
        <authorList>
            <consortium name="The Broad Institute Genomics Platform"/>
            <consortium name="The Broad Institute Genome Sequencing Center for Infectious Disease"/>
            <person name="Wu L."/>
            <person name="Ma J."/>
        </authorList>
    </citation>
    <scope>NUCLEOTIDE SEQUENCE [LARGE SCALE GENOMIC DNA]</scope>
    <source>
        <strain evidence="2">JCM 18306</strain>
    </source>
</reference>
<name>A0ABP9SZH5_9ACTN</name>
<comment type="caution">
    <text evidence="1">The sequence shown here is derived from an EMBL/GenBank/DDBJ whole genome shotgun (WGS) entry which is preliminary data.</text>
</comment>